<dbReference type="RefSeq" id="WP_049604386.1">
    <property type="nucleotide sequence ID" value="NZ_CQEH01000023.1"/>
</dbReference>
<reference evidence="1 2" key="1">
    <citation type="submission" date="2015-03" db="EMBL/GenBank/DDBJ databases">
        <authorList>
            <consortium name="Pathogen Informatics"/>
            <person name="Murphy D."/>
        </authorList>
    </citation>
    <scope>NUCLEOTIDE SEQUENCE [LARGE SCALE GENOMIC DNA]</scope>
    <source>
        <strain evidence="1 2">IP08791</strain>
    </source>
</reference>
<evidence type="ECO:0000313" key="2">
    <source>
        <dbReference type="Proteomes" id="UP000038647"/>
    </source>
</evidence>
<accession>A0ABM9SXX6</accession>
<organism evidence="1 2">
    <name type="scientific">Yersinia aldovae</name>
    <dbReference type="NCBI Taxonomy" id="29483"/>
    <lineage>
        <taxon>Bacteria</taxon>
        <taxon>Pseudomonadati</taxon>
        <taxon>Pseudomonadota</taxon>
        <taxon>Gammaproteobacteria</taxon>
        <taxon>Enterobacterales</taxon>
        <taxon>Yersiniaceae</taxon>
        <taxon>Yersinia</taxon>
    </lineage>
</organism>
<keyword evidence="2" id="KW-1185">Reference proteome</keyword>
<dbReference type="Proteomes" id="UP000038647">
    <property type="component" value="Unassembled WGS sequence"/>
</dbReference>
<proteinExistence type="predicted"/>
<gene>
    <name evidence="1" type="ORF">ERS137966_03696</name>
</gene>
<protein>
    <submittedName>
        <fullName evidence="1">Uncharacterized protein</fullName>
    </submittedName>
</protein>
<comment type="caution">
    <text evidence="1">The sequence shown here is derived from an EMBL/GenBank/DDBJ whole genome shotgun (WGS) entry which is preliminary data.</text>
</comment>
<name>A0ABM9SXX6_YERAL</name>
<dbReference type="EMBL" id="CQEH01000023">
    <property type="protein sequence ID" value="CNL60866.1"/>
    <property type="molecule type" value="Genomic_DNA"/>
</dbReference>
<sequence>MSDPITLLLSIAERLNEVLLKKSKKEISAGVESLHNELAPIYTKLQFDEESSQLLKDLSMELLLDVRWGRKTKVSEKITFSKMK</sequence>
<evidence type="ECO:0000313" key="1">
    <source>
        <dbReference type="EMBL" id="CNL60866.1"/>
    </source>
</evidence>